<dbReference type="EMBL" id="PGGS01000019">
    <property type="protein sequence ID" value="PNH11903.1"/>
    <property type="molecule type" value="Genomic_DNA"/>
</dbReference>
<gene>
    <name evidence="1" type="ORF">TSOC_001191</name>
</gene>
<name>A0A2J8AHA7_9CHLO</name>
<dbReference type="Proteomes" id="UP000236333">
    <property type="component" value="Unassembled WGS sequence"/>
</dbReference>
<organism evidence="1 2">
    <name type="scientific">Tetrabaena socialis</name>
    <dbReference type="NCBI Taxonomy" id="47790"/>
    <lineage>
        <taxon>Eukaryota</taxon>
        <taxon>Viridiplantae</taxon>
        <taxon>Chlorophyta</taxon>
        <taxon>core chlorophytes</taxon>
        <taxon>Chlorophyceae</taxon>
        <taxon>CS clade</taxon>
        <taxon>Chlamydomonadales</taxon>
        <taxon>Tetrabaenaceae</taxon>
        <taxon>Tetrabaena</taxon>
    </lineage>
</organism>
<protein>
    <submittedName>
        <fullName evidence="1">Uncharacterized protein</fullName>
    </submittedName>
</protein>
<dbReference type="AlphaFoldDB" id="A0A2J8AHA7"/>
<proteinExistence type="predicted"/>
<comment type="caution">
    <text evidence="1">The sequence shown here is derived from an EMBL/GenBank/DDBJ whole genome shotgun (WGS) entry which is preliminary data.</text>
</comment>
<sequence length="138" mass="14142">MQASLQSSRIVAGTSGRNLVATPSRRRTGRSAIVQPAQAFFGEPSAMDAISAVSQIATTSALCVGAFMLLGRANGPSQDHLNSEPCPVCHGSGFEACLCSRWSDGDAGCSSCSKTGYMRCRGCGGGGIATPLAVKVRK</sequence>
<accession>A0A2J8AHA7</accession>
<dbReference type="OrthoDB" id="525163at2759"/>
<keyword evidence="2" id="KW-1185">Reference proteome</keyword>
<dbReference type="PANTHER" id="PTHR34687:SF1">
    <property type="entry name" value="CHAPERONE PROTEIN DNAJ-LIKE PROTEIN"/>
    <property type="match status" value="1"/>
</dbReference>
<evidence type="ECO:0000313" key="1">
    <source>
        <dbReference type="EMBL" id="PNH11903.1"/>
    </source>
</evidence>
<reference evidence="1 2" key="1">
    <citation type="journal article" date="2017" name="Mol. Biol. Evol.">
        <title>The 4-celled Tetrabaena socialis nuclear genome reveals the essential components for genetic control of cell number at the origin of multicellularity in the volvocine lineage.</title>
        <authorList>
            <person name="Featherston J."/>
            <person name="Arakaki Y."/>
            <person name="Hanschen E.R."/>
            <person name="Ferris P.J."/>
            <person name="Michod R.E."/>
            <person name="Olson B.J.S.C."/>
            <person name="Nozaki H."/>
            <person name="Durand P.M."/>
        </authorList>
    </citation>
    <scope>NUCLEOTIDE SEQUENCE [LARGE SCALE GENOMIC DNA]</scope>
    <source>
        <strain evidence="1 2">NIES-571</strain>
    </source>
</reference>
<dbReference type="PANTHER" id="PTHR34687">
    <property type="entry name" value="CHAPERONE PROTEIN DNAJ-LIKE PROTEIN"/>
    <property type="match status" value="1"/>
</dbReference>
<evidence type="ECO:0000313" key="2">
    <source>
        <dbReference type="Proteomes" id="UP000236333"/>
    </source>
</evidence>